<dbReference type="FunCoup" id="R7TWH2">
    <property type="interactions" value="1143"/>
</dbReference>
<sequence length="291" mass="32919">MAAFCDLNVLREENPQHLKTKLSMLTKLGYENFAVNYVVEDIQGKAKGSKKSKEKVLIKCHQNHFQQSSSKCQNVRQFSRFTAVLNDSLQGRRLHQDPEIQKYDLVAVQPTGKQFFDLACKELSVDIISLDLTQSLDFHFTRQPINVAIEKGIHFEICYSPLVMDSASRKKVLANSLALIRVCKGKNIIISSGCQKALELRGPYDVANIALLTGLTEAQTKQCLSRNCHQVLMHAAARKSEKGLLSVFPKESFMKGQTWKLGYVREIKKDVLEEIEPNDGEPPAKKKKKRK</sequence>
<dbReference type="Gene3D" id="3.20.20.140">
    <property type="entry name" value="Metal-dependent hydrolases"/>
    <property type="match status" value="1"/>
</dbReference>
<reference evidence="5" key="3">
    <citation type="submission" date="2015-06" db="UniProtKB">
        <authorList>
            <consortium name="EnsemblMetazoa"/>
        </authorList>
    </citation>
    <scope>IDENTIFICATION</scope>
</reference>
<dbReference type="PANTHER" id="PTHR13031">
    <property type="entry name" value="RIBONUCLEASE P SUBUNIT P30"/>
    <property type="match status" value="1"/>
</dbReference>
<accession>R7TWH2</accession>
<name>R7TWH2_CAPTE</name>
<protein>
    <submittedName>
        <fullName evidence="4 5">Uncharacterized protein</fullName>
    </submittedName>
</protein>
<evidence type="ECO:0000256" key="1">
    <source>
        <dbReference type="ARBA" id="ARBA00004123"/>
    </source>
</evidence>
<evidence type="ECO:0000256" key="3">
    <source>
        <dbReference type="ARBA" id="ARBA00022694"/>
    </source>
</evidence>
<reference evidence="6" key="1">
    <citation type="submission" date="2012-12" db="EMBL/GenBank/DDBJ databases">
        <authorList>
            <person name="Hellsten U."/>
            <person name="Grimwood J."/>
            <person name="Chapman J.A."/>
            <person name="Shapiro H."/>
            <person name="Aerts A."/>
            <person name="Otillar R.P."/>
            <person name="Terry A.Y."/>
            <person name="Boore J.L."/>
            <person name="Simakov O."/>
            <person name="Marletaz F."/>
            <person name="Cho S.-J."/>
            <person name="Edsinger-Gonzales E."/>
            <person name="Havlak P."/>
            <person name="Kuo D.-H."/>
            <person name="Larsson T."/>
            <person name="Lv J."/>
            <person name="Arendt D."/>
            <person name="Savage R."/>
            <person name="Osoegawa K."/>
            <person name="de Jong P."/>
            <person name="Lindberg D.R."/>
            <person name="Seaver E.C."/>
            <person name="Weisblat D.A."/>
            <person name="Putnam N.H."/>
            <person name="Grigoriev I.V."/>
            <person name="Rokhsar D.S."/>
        </authorList>
    </citation>
    <scope>NUCLEOTIDE SEQUENCE</scope>
    <source>
        <strain evidence="6">I ESC-2004</strain>
    </source>
</reference>
<comment type="similarity">
    <text evidence="2">Belongs to the eukaryotic/archaeal RNase P protein component 3 family.</text>
</comment>
<dbReference type="Proteomes" id="UP000014760">
    <property type="component" value="Unassembled WGS sequence"/>
</dbReference>
<dbReference type="EnsemblMetazoa" id="CapteT220335">
    <property type="protein sequence ID" value="CapteP220335"/>
    <property type="gene ID" value="CapteG220335"/>
</dbReference>
<dbReference type="GO" id="GO:0003723">
    <property type="term" value="F:RNA binding"/>
    <property type="evidence" value="ECO:0007669"/>
    <property type="project" value="TreeGrafter"/>
</dbReference>
<dbReference type="HOGENOM" id="CLU_048451_2_1_1"/>
<gene>
    <name evidence="4" type="ORF">CAPTEDRAFT_220335</name>
</gene>
<keyword evidence="3" id="KW-0819">tRNA processing</keyword>
<keyword evidence="6" id="KW-1185">Reference proteome</keyword>
<dbReference type="STRING" id="283909.R7TWH2"/>
<dbReference type="EMBL" id="KB308112">
    <property type="protein sequence ID" value="ELT98263.1"/>
    <property type="molecule type" value="Genomic_DNA"/>
</dbReference>
<dbReference type="PANTHER" id="PTHR13031:SF0">
    <property type="entry name" value="RIBONUCLEASE P PROTEIN SUBUNIT P30"/>
    <property type="match status" value="1"/>
</dbReference>
<organism evidence="4">
    <name type="scientific">Capitella teleta</name>
    <name type="common">Polychaete worm</name>
    <dbReference type="NCBI Taxonomy" id="283909"/>
    <lineage>
        <taxon>Eukaryota</taxon>
        <taxon>Metazoa</taxon>
        <taxon>Spiralia</taxon>
        <taxon>Lophotrochozoa</taxon>
        <taxon>Annelida</taxon>
        <taxon>Polychaeta</taxon>
        <taxon>Sedentaria</taxon>
        <taxon>Scolecida</taxon>
        <taxon>Capitellidae</taxon>
        <taxon>Capitella</taxon>
    </lineage>
</organism>
<evidence type="ECO:0000256" key="2">
    <source>
        <dbReference type="ARBA" id="ARBA00007331"/>
    </source>
</evidence>
<dbReference type="SUPFAM" id="SSF89550">
    <property type="entry name" value="PHP domain-like"/>
    <property type="match status" value="1"/>
</dbReference>
<proteinExistence type="inferred from homology"/>
<dbReference type="InterPro" id="IPR016195">
    <property type="entry name" value="Pol/histidinol_Pase-like"/>
</dbReference>
<dbReference type="OrthoDB" id="17948at2759"/>
<dbReference type="GO" id="GO:0005655">
    <property type="term" value="C:nucleolar ribonuclease P complex"/>
    <property type="evidence" value="ECO:0007669"/>
    <property type="project" value="TreeGrafter"/>
</dbReference>
<dbReference type="AlphaFoldDB" id="R7TWH2"/>
<dbReference type="Pfam" id="PF01876">
    <property type="entry name" value="RNase_P_p30"/>
    <property type="match status" value="1"/>
</dbReference>
<comment type="subcellular location">
    <subcellularLocation>
        <location evidence="1">Nucleus</location>
    </subcellularLocation>
</comment>
<reference evidence="4 6" key="2">
    <citation type="journal article" date="2013" name="Nature">
        <title>Insights into bilaterian evolution from three spiralian genomes.</title>
        <authorList>
            <person name="Simakov O."/>
            <person name="Marletaz F."/>
            <person name="Cho S.J."/>
            <person name="Edsinger-Gonzales E."/>
            <person name="Havlak P."/>
            <person name="Hellsten U."/>
            <person name="Kuo D.H."/>
            <person name="Larsson T."/>
            <person name="Lv J."/>
            <person name="Arendt D."/>
            <person name="Savage R."/>
            <person name="Osoegawa K."/>
            <person name="de Jong P."/>
            <person name="Grimwood J."/>
            <person name="Chapman J.A."/>
            <person name="Shapiro H."/>
            <person name="Aerts A."/>
            <person name="Otillar R.P."/>
            <person name="Terry A.Y."/>
            <person name="Boore J.L."/>
            <person name="Grigoriev I.V."/>
            <person name="Lindberg D.R."/>
            <person name="Seaver E.C."/>
            <person name="Weisblat D.A."/>
            <person name="Putnam N.H."/>
            <person name="Rokhsar D.S."/>
        </authorList>
    </citation>
    <scope>NUCLEOTIDE SEQUENCE</scope>
    <source>
        <strain evidence="4 6">I ESC-2004</strain>
    </source>
</reference>
<dbReference type="InterPro" id="IPR002738">
    <property type="entry name" value="RNase_P_p30"/>
</dbReference>
<evidence type="ECO:0000313" key="5">
    <source>
        <dbReference type="EnsemblMetazoa" id="CapteP220335"/>
    </source>
</evidence>
<dbReference type="EMBL" id="AMQN01010550">
    <property type="status" value="NOT_ANNOTATED_CDS"/>
    <property type="molecule type" value="Genomic_DNA"/>
</dbReference>
<evidence type="ECO:0000313" key="4">
    <source>
        <dbReference type="EMBL" id="ELT98263.1"/>
    </source>
</evidence>
<evidence type="ECO:0000313" key="6">
    <source>
        <dbReference type="Proteomes" id="UP000014760"/>
    </source>
</evidence>
<dbReference type="GO" id="GO:0008033">
    <property type="term" value="P:tRNA processing"/>
    <property type="evidence" value="ECO:0007669"/>
    <property type="project" value="UniProtKB-KW"/>
</dbReference>
<dbReference type="OMA" id="CYGPGIT"/>